<name>A0A0F8YMD8_9ZZZZ</name>
<dbReference type="NCBIfam" id="NF001533">
    <property type="entry name" value="PRK00364.2-4"/>
    <property type="match status" value="1"/>
</dbReference>
<dbReference type="PANTHER" id="PTHR10772">
    <property type="entry name" value="10 KDA HEAT SHOCK PROTEIN"/>
    <property type="match status" value="1"/>
</dbReference>
<gene>
    <name evidence="3" type="ORF">LCGC14_2879430</name>
</gene>
<dbReference type="InterPro" id="IPR018369">
    <property type="entry name" value="Chaprnonin_Cpn10_CS"/>
</dbReference>
<dbReference type="SUPFAM" id="SSF50129">
    <property type="entry name" value="GroES-like"/>
    <property type="match status" value="1"/>
</dbReference>
<dbReference type="EMBL" id="LAZR01056117">
    <property type="protein sequence ID" value="KKK74870.1"/>
    <property type="molecule type" value="Genomic_DNA"/>
</dbReference>
<organism evidence="3">
    <name type="scientific">marine sediment metagenome</name>
    <dbReference type="NCBI Taxonomy" id="412755"/>
    <lineage>
        <taxon>unclassified sequences</taxon>
        <taxon>metagenomes</taxon>
        <taxon>ecological metagenomes</taxon>
    </lineage>
</organism>
<dbReference type="InterPro" id="IPR011032">
    <property type="entry name" value="GroES-like_sf"/>
</dbReference>
<evidence type="ECO:0000256" key="1">
    <source>
        <dbReference type="ARBA" id="ARBA00006975"/>
    </source>
</evidence>
<evidence type="ECO:0000256" key="2">
    <source>
        <dbReference type="ARBA" id="ARBA00023186"/>
    </source>
</evidence>
<dbReference type="PRINTS" id="PR00297">
    <property type="entry name" value="CHAPERONIN10"/>
</dbReference>
<evidence type="ECO:0008006" key="4">
    <source>
        <dbReference type="Google" id="ProtNLM"/>
    </source>
</evidence>
<dbReference type="AlphaFoldDB" id="A0A0F8YMD8"/>
<comment type="similarity">
    <text evidence="1">Belongs to the GroES chaperonin family.</text>
</comment>
<dbReference type="CDD" id="cd00320">
    <property type="entry name" value="cpn10"/>
    <property type="match status" value="1"/>
</dbReference>
<dbReference type="GO" id="GO:0005524">
    <property type="term" value="F:ATP binding"/>
    <property type="evidence" value="ECO:0007669"/>
    <property type="project" value="InterPro"/>
</dbReference>
<proteinExistence type="inferred from homology"/>
<dbReference type="PANTHER" id="PTHR10772:SF58">
    <property type="entry name" value="CO-CHAPERONIN GROES"/>
    <property type="match status" value="1"/>
</dbReference>
<evidence type="ECO:0000313" key="3">
    <source>
        <dbReference type="EMBL" id="KKK74870.1"/>
    </source>
</evidence>
<dbReference type="NCBIfam" id="NF001531">
    <property type="entry name" value="PRK00364.2-2"/>
    <property type="match status" value="1"/>
</dbReference>
<sequence>MAKKKKKAAKKSASGKVKIQPLGDRVVVQREDAEEITGGGIVLPDSAKDKPTRGKIVSIGDGRLLDDGSRSEFQVEVGDRVLFSSYAGEQFKLGDEELLLMREEDILAVVE</sequence>
<dbReference type="HAMAP" id="MF_00580">
    <property type="entry name" value="CH10"/>
    <property type="match status" value="1"/>
</dbReference>
<dbReference type="InterPro" id="IPR020818">
    <property type="entry name" value="Chaperonin_GroES"/>
</dbReference>
<comment type="caution">
    <text evidence="3">The sequence shown here is derived from an EMBL/GenBank/DDBJ whole genome shotgun (WGS) entry which is preliminary data.</text>
</comment>
<dbReference type="GO" id="GO:0051082">
    <property type="term" value="F:unfolded protein binding"/>
    <property type="evidence" value="ECO:0007669"/>
    <property type="project" value="TreeGrafter"/>
</dbReference>
<dbReference type="SMART" id="SM00883">
    <property type="entry name" value="Cpn10"/>
    <property type="match status" value="1"/>
</dbReference>
<dbReference type="GO" id="GO:0044183">
    <property type="term" value="F:protein folding chaperone"/>
    <property type="evidence" value="ECO:0007669"/>
    <property type="project" value="InterPro"/>
</dbReference>
<dbReference type="Pfam" id="PF00166">
    <property type="entry name" value="Cpn10"/>
    <property type="match status" value="1"/>
</dbReference>
<dbReference type="GO" id="GO:0051087">
    <property type="term" value="F:protein-folding chaperone binding"/>
    <property type="evidence" value="ECO:0007669"/>
    <property type="project" value="TreeGrafter"/>
</dbReference>
<dbReference type="FunFam" id="2.30.33.40:FF:000001">
    <property type="entry name" value="10 kDa chaperonin"/>
    <property type="match status" value="1"/>
</dbReference>
<protein>
    <recommendedName>
        <fullName evidence="4">10 kDa chaperonin</fullName>
    </recommendedName>
</protein>
<accession>A0A0F8YMD8</accession>
<dbReference type="Gene3D" id="2.30.33.40">
    <property type="entry name" value="GroES chaperonin"/>
    <property type="match status" value="1"/>
</dbReference>
<dbReference type="PROSITE" id="PS00681">
    <property type="entry name" value="CHAPERONINS_CPN10"/>
    <property type="match status" value="1"/>
</dbReference>
<keyword evidence="2" id="KW-0143">Chaperone</keyword>
<dbReference type="NCBIfam" id="NF001527">
    <property type="entry name" value="PRK00364.1-2"/>
    <property type="match status" value="1"/>
</dbReference>
<dbReference type="GO" id="GO:0046872">
    <property type="term" value="F:metal ion binding"/>
    <property type="evidence" value="ECO:0007669"/>
    <property type="project" value="TreeGrafter"/>
</dbReference>
<reference evidence="3" key="1">
    <citation type="journal article" date="2015" name="Nature">
        <title>Complex archaea that bridge the gap between prokaryotes and eukaryotes.</title>
        <authorList>
            <person name="Spang A."/>
            <person name="Saw J.H."/>
            <person name="Jorgensen S.L."/>
            <person name="Zaremba-Niedzwiedzka K."/>
            <person name="Martijn J."/>
            <person name="Lind A.E."/>
            <person name="van Eijk R."/>
            <person name="Schleper C."/>
            <person name="Guy L."/>
            <person name="Ettema T.J."/>
        </authorList>
    </citation>
    <scope>NUCLEOTIDE SEQUENCE</scope>
</reference>
<dbReference type="InterPro" id="IPR037124">
    <property type="entry name" value="Chaperonin_GroES_sf"/>
</dbReference>